<dbReference type="Gene3D" id="3.20.20.140">
    <property type="entry name" value="Metal-dependent hydrolases"/>
    <property type="match status" value="1"/>
</dbReference>
<dbReference type="SUPFAM" id="SSF51338">
    <property type="entry name" value="Composite domain of metallo-dependent hydrolases"/>
    <property type="match status" value="1"/>
</dbReference>
<feature type="domain" description="Amidohydrolase-related" evidence="2">
    <location>
        <begin position="274"/>
        <end position="396"/>
    </location>
</feature>
<dbReference type="InterPro" id="IPR051781">
    <property type="entry name" value="Metallo-dep_Hydrolase"/>
</dbReference>
<evidence type="ECO:0000313" key="4">
    <source>
        <dbReference type="Proteomes" id="UP001500359"/>
    </source>
</evidence>
<name>A0ABN1LCX3_9ALTE</name>
<dbReference type="SUPFAM" id="SSF51556">
    <property type="entry name" value="Metallo-dependent hydrolases"/>
    <property type="match status" value="1"/>
</dbReference>
<keyword evidence="4" id="KW-1185">Reference proteome</keyword>
<dbReference type="PANTHER" id="PTHR43135:SF3">
    <property type="entry name" value="ALPHA-D-RIBOSE 1-METHYLPHOSPHONATE 5-TRIPHOSPHATE DIPHOSPHATASE"/>
    <property type="match status" value="1"/>
</dbReference>
<dbReference type="Proteomes" id="UP001500359">
    <property type="component" value="Unassembled WGS sequence"/>
</dbReference>
<accession>A0ABN1LCX3</accession>
<reference evidence="3 4" key="1">
    <citation type="journal article" date="2019" name="Int. J. Syst. Evol. Microbiol.">
        <title>The Global Catalogue of Microorganisms (GCM) 10K type strain sequencing project: providing services to taxonomists for standard genome sequencing and annotation.</title>
        <authorList>
            <consortium name="The Broad Institute Genomics Platform"/>
            <consortium name="The Broad Institute Genome Sequencing Center for Infectious Disease"/>
            <person name="Wu L."/>
            <person name="Ma J."/>
        </authorList>
    </citation>
    <scope>NUCLEOTIDE SEQUENCE [LARGE SCALE GENOMIC DNA]</scope>
    <source>
        <strain evidence="3 4">JCM 15896</strain>
    </source>
</reference>
<feature type="signal peptide" evidence="1">
    <location>
        <begin position="1"/>
        <end position="21"/>
    </location>
</feature>
<protein>
    <submittedName>
        <fullName evidence="3">Amidohydrolase family protein</fullName>
    </submittedName>
</protein>
<dbReference type="InterPro" id="IPR011059">
    <property type="entry name" value="Metal-dep_hydrolase_composite"/>
</dbReference>
<gene>
    <name evidence="3" type="ORF">GCM10009114_04380</name>
</gene>
<proteinExistence type="predicted"/>
<comment type="caution">
    <text evidence="3">The sequence shown here is derived from an EMBL/GenBank/DDBJ whole genome shotgun (WGS) entry which is preliminary data.</text>
</comment>
<evidence type="ECO:0000313" key="3">
    <source>
        <dbReference type="EMBL" id="GAA0852939.1"/>
    </source>
</evidence>
<dbReference type="InterPro" id="IPR032466">
    <property type="entry name" value="Metal_Hydrolase"/>
</dbReference>
<dbReference type="InterPro" id="IPR006680">
    <property type="entry name" value="Amidohydro-rel"/>
</dbReference>
<keyword evidence="1" id="KW-0732">Signal</keyword>
<evidence type="ECO:0000256" key="1">
    <source>
        <dbReference type="SAM" id="SignalP"/>
    </source>
</evidence>
<sequence>MRTLLKLATSLAGLVCLPVMAANIAIINATVHTMSDQGSVQNATVLIKDGKIQQVMSPTPALAGYQVIDAKGKVVTPGLFGAYTSLGLVEVGASAGTVDSRSEATAISHTGAALDVSYAVNPASSLMAISRVEGITSAATSMANTSQLFRGQGAIISLADNTDPILKGTAFVTTGVDNNGADDTGGSRASLWVSLEQALAEADYALGKTFTPQTDWHGITSVADAQALAGVVKGEVPLLIEAHRQADLLQIIALKKRRPTLKIVILKATEGWKVAKQLAQANIAVILNPESNLPYEFDQLAATLQNAARLHEAGVTVAIGMNTHNIRLAKQHAGNAVSHGLPWDAGLAALTINPAKIYGVSESIGSIETGKRADVVIWSGDPLEVTHNAEMVLINGEITDMSSRQSKLRDRYLKVATDKTVHYQRP</sequence>
<evidence type="ECO:0000259" key="2">
    <source>
        <dbReference type="Pfam" id="PF01979"/>
    </source>
</evidence>
<dbReference type="Gene3D" id="2.30.40.10">
    <property type="entry name" value="Urease, subunit C, domain 1"/>
    <property type="match status" value="1"/>
</dbReference>
<feature type="chain" id="PRO_5046176624" evidence="1">
    <location>
        <begin position="22"/>
        <end position="426"/>
    </location>
</feature>
<dbReference type="PANTHER" id="PTHR43135">
    <property type="entry name" value="ALPHA-D-RIBOSE 1-METHYLPHOSPHONATE 5-TRIPHOSPHATE DIPHOSPHATASE"/>
    <property type="match status" value="1"/>
</dbReference>
<organism evidence="3 4">
    <name type="scientific">Aliiglaciecola litoralis</name>
    <dbReference type="NCBI Taxonomy" id="582857"/>
    <lineage>
        <taxon>Bacteria</taxon>
        <taxon>Pseudomonadati</taxon>
        <taxon>Pseudomonadota</taxon>
        <taxon>Gammaproteobacteria</taxon>
        <taxon>Alteromonadales</taxon>
        <taxon>Alteromonadaceae</taxon>
        <taxon>Aliiglaciecola</taxon>
    </lineage>
</organism>
<dbReference type="RefSeq" id="WP_343856094.1">
    <property type="nucleotide sequence ID" value="NZ_BAAAFD010000001.1"/>
</dbReference>
<dbReference type="EMBL" id="BAAAFD010000001">
    <property type="protein sequence ID" value="GAA0852939.1"/>
    <property type="molecule type" value="Genomic_DNA"/>
</dbReference>
<dbReference type="Pfam" id="PF01979">
    <property type="entry name" value="Amidohydro_1"/>
    <property type="match status" value="1"/>
</dbReference>